<dbReference type="Proteomes" id="UP000192761">
    <property type="component" value="Unassembled WGS sequence"/>
</dbReference>
<evidence type="ECO:0000256" key="2">
    <source>
        <dbReference type="SAM" id="SignalP"/>
    </source>
</evidence>
<protein>
    <submittedName>
        <fullName evidence="3">Uncharacterized protein</fullName>
    </submittedName>
</protein>
<dbReference type="AlphaFoldDB" id="A0A1W1Y1F0"/>
<evidence type="ECO:0000256" key="1">
    <source>
        <dbReference type="SAM" id="Phobius"/>
    </source>
</evidence>
<evidence type="ECO:0000313" key="3">
    <source>
        <dbReference type="EMBL" id="SMC29983.1"/>
    </source>
</evidence>
<feature type="chain" id="PRO_5012551664" evidence="2">
    <location>
        <begin position="25"/>
        <end position="70"/>
    </location>
</feature>
<keyword evidence="1" id="KW-1133">Transmembrane helix</keyword>
<keyword evidence="4" id="KW-1185">Reference proteome</keyword>
<organism evidence="3 4">
    <name type="scientific">Andreprevotia lacus DSM 23236</name>
    <dbReference type="NCBI Taxonomy" id="1121001"/>
    <lineage>
        <taxon>Bacteria</taxon>
        <taxon>Pseudomonadati</taxon>
        <taxon>Pseudomonadota</taxon>
        <taxon>Betaproteobacteria</taxon>
        <taxon>Neisseriales</taxon>
        <taxon>Chitinibacteraceae</taxon>
        <taxon>Andreprevotia</taxon>
    </lineage>
</organism>
<dbReference type="RefSeq" id="WP_084093214.1">
    <property type="nucleotide sequence ID" value="NZ_FWXD01000060.1"/>
</dbReference>
<dbReference type="Pfam" id="PF25631">
    <property type="entry name" value="Inovirus_capsid"/>
    <property type="match status" value="1"/>
</dbReference>
<feature type="transmembrane region" description="Helical" evidence="1">
    <location>
        <begin position="38"/>
        <end position="58"/>
    </location>
</feature>
<feature type="signal peptide" evidence="2">
    <location>
        <begin position="1"/>
        <end position="24"/>
    </location>
</feature>
<gene>
    <name evidence="3" type="ORF">SAMN02745857_04327</name>
</gene>
<sequence length="70" mass="7283">MNLQNRISLAVVLALAAVSSQAAAINIDFSQITGALDATSIITGIAAVAAIAISPRFARWGFKQVMSFFA</sequence>
<name>A0A1W1Y1F0_9NEIS</name>
<evidence type="ECO:0000313" key="4">
    <source>
        <dbReference type="Proteomes" id="UP000192761"/>
    </source>
</evidence>
<keyword evidence="1" id="KW-0812">Transmembrane</keyword>
<accession>A0A1W1Y1F0</accession>
<keyword evidence="1" id="KW-0472">Membrane</keyword>
<dbReference type="EMBL" id="FWXD01000060">
    <property type="protein sequence ID" value="SMC29983.1"/>
    <property type="molecule type" value="Genomic_DNA"/>
</dbReference>
<proteinExistence type="predicted"/>
<reference evidence="3 4" key="1">
    <citation type="submission" date="2017-04" db="EMBL/GenBank/DDBJ databases">
        <authorList>
            <person name="Afonso C.L."/>
            <person name="Miller P.J."/>
            <person name="Scott M.A."/>
            <person name="Spackman E."/>
            <person name="Goraichik I."/>
            <person name="Dimitrov K.M."/>
            <person name="Suarez D.L."/>
            <person name="Swayne D.E."/>
        </authorList>
    </citation>
    <scope>NUCLEOTIDE SEQUENCE [LARGE SCALE GENOMIC DNA]</scope>
    <source>
        <strain evidence="3 4">DSM 23236</strain>
    </source>
</reference>
<dbReference type="InterPro" id="IPR057886">
    <property type="entry name" value="Inovirus_capsid"/>
</dbReference>
<keyword evidence="2" id="KW-0732">Signal</keyword>
<dbReference type="STRING" id="1121001.SAMN02745857_04327"/>